<comment type="caution">
    <text evidence="1">The sequence shown here is derived from an EMBL/GenBank/DDBJ whole genome shotgun (WGS) entry which is preliminary data.</text>
</comment>
<dbReference type="RefSeq" id="WP_039478462.1">
    <property type="nucleotide sequence ID" value="NZ_JSYN01000020.1"/>
</dbReference>
<evidence type="ECO:0000313" key="2">
    <source>
        <dbReference type="Proteomes" id="UP000031246"/>
    </source>
</evidence>
<dbReference type="AlphaFoldDB" id="A0A0C1DEH9"/>
<dbReference type="Proteomes" id="UP000031246">
    <property type="component" value="Unassembled WGS sequence"/>
</dbReference>
<dbReference type="PROSITE" id="PS51257">
    <property type="entry name" value="PROKAR_LIPOPROTEIN"/>
    <property type="match status" value="1"/>
</dbReference>
<sequence>MKYTSLFLGLFIIILSCMPCRDVFAMGNKQNQVNISTGQEVTHTAKAEVNDLCSPFCMCSCCNVMSEVAKPVSIAVLLPQSTSDYQILRPAQVTSLPLSVWQPPKLG</sequence>
<name>A0A0C1DEH9_9SPHI</name>
<keyword evidence="2" id="KW-1185">Reference proteome</keyword>
<evidence type="ECO:0000313" key="1">
    <source>
        <dbReference type="EMBL" id="KIA92375.1"/>
    </source>
</evidence>
<dbReference type="InterPro" id="IPR046601">
    <property type="entry name" value="DUF6660"/>
</dbReference>
<dbReference type="EMBL" id="JSYN01000020">
    <property type="protein sequence ID" value="KIA92375.1"/>
    <property type="molecule type" value="Genomic_DNA"/>
</dbReference>
<reference evidence="1 2" key="1">
    <citation type="submission" date="2014-10" db="EMBL/GenBank/DDBJ databases">
        <title>Pedobacter Kyungheensis.</title>
        <authorList>
            <person name="Anderson B.M."/>
            <person name="Newman J.D."/>
        </authorList>
    </citation>
    <scope>NUCLEOTIDE SEQUENCE [LARGE SCALE GENOMIC DNA]</scope>
    <source>
        <strain evidence="1 2">KACC 16221</strain>
    </source>
</reference>
<dbReference type="OrthoDB" id="997115at2"/>
<dbReference type="Pfam" id="PF20365">
    <property type="entry name" value="DUF6660"/>
    <property type="match status" value="1"/>
</dbReference>
<accession>A0A0C1DEH9</accession>
<proteinExistence type="predicted"/>
<protein>
    <submittedName>
        <fullName evidence="1">Uncharacterized protein</fullName>
    </submittedName>
</protein>
<organism evidence="1 2">
    <name type="scientific">Pedobacter kyungheensis</name>
    <dbReference type="NCBI Taxonomy" id="1069985"/>
    <lineage>
        <taxon>Bacteria</taxon>
        <taxon>Pseudomonadati</taxon>
        <taxon>Bacteroidota</taxon>
        <taxon>Sphingobacteriia</taxon>
        <taxon>Sphingobacteriales</taxon>
        <taxon>Sphingobacteriaceae</taxon>
        <taxon>Pedobacter</taxon>
    </lineage>
</organism>
<gene>
    <name evidence="1" type="ORF">OC25_16995</name>
</gene>